<accession>A0ABU5F114</accession>
<proteinExistence type="predicted"/>
<dbReference type="Proteomes" id="UP001272242">
    <property type="component" value="Unassembled WGS sequence"/>
</dbReference>
<dbReference type="Pfam" id="PF13302">
    <property type="entry name" value="Acetyltransf_3"/>
    <property type="match status" value="1"/>
</dbReference>
<dbReference type="PANTHER" id="PTHR43792">
    <property type="entry name" value="GNAT FAMILY, PUTATIVE (AFU_ORTHOLOGUE AFUA_3G00765)-RELATED-RELATED"/>
    <property type="match status" value="1"/>
</dbReference>
<dbReference type="SUPFAM" id="SSF55729">
    <property type="entry name" value="Acyl-CoA N-acyltransferases (Nat)"/>
    <property type="match status" value="1"/>
</dbReference>
<evidence type="ECO:0000313" key="3">
    <source>
        <dbReference type="Proteomes" id="UP001272242"/>
    </source>
</evidence>
<evidence type="ECO:0000313" key="2">
    <source>
        <dbReference type="EMBL" id="MDY3560869.1"/>
    </source>
</evidence>
<dbReference type="InterPro" id="IPR051531">
    <property type="entry name" value="N-acetyltransferase"/>
</dbReference>
<name>A0ABU5F114_9BACT</name>
<gene>
    <name evidence="2" type="ORF">R5W23_002118</name>
</gene>
<dbReference type="InterPro" id="IPR016181">
    <property type="entry name" value="Acyl_CoA_acyltransferase"/>
</dbReference>
<protein>
    <submittedName>
        <fullName evidence="2">GNAT family N-acetyltransferase</fullName>
    </submittedName>
</protein>
<reference evidence="3" key="1">
    <citation type="journal article" date="2023" name="Mar. Drugs">
        <title>Gemmata algarum, a Novel Planctomycete Isolated from an Algal Mat, Displays Antimicrobial Activity.</title>
        <authorList>
            <person name="Kumar G."/>
            <person name="Kallscheuer N."/>
            <person name="Kashif M."/>
            <person name="Ahamad S."/>
            <person name="Jagadeeshwari U."/>
            <person name="Pannikurungottu S."/>
            <person name="Haufschild T."/>
            <person name="Kabuu M."/>
            <person name="Sasikala C."/>
            <person name="Jogler C."/>
            <person name="Ramana C."/>
        </authorList>
    </citation>
    <scope>NUCLEOTIDE SEQUENCE [LARGE SCALE GENOMIC DNA]</scope>
    <source>
        <strain evidence="3">JC673</strain>
    </source>
</reference>
<comment type="caution">
    <text evidence="2">The sequence shown here is derived from an EMBL/GenBank/DDBJ whole genome shotgun (WGS) entry which is preliminary data.</text>
</comment>
<keyword evidence="3" id="KW-1185">Reference proteome</keyword>
<feature type="domain" description="N-acetyltransferase" evidence="1">
    <location>
        <begin position="11"/>
        <end position="185"/>
    </location>
</feature>
<dbReference type="RefSeq" id="WP_320687372.1">
    <property type="nucleotide sequence ID" value="NZ_JAXBLV010000185.1"/>
</dbReference>
<dbReference type="PANTHER" id="PTHR43792:SF1">
    <property type="entry name" value="N-ACETYLTRANSFERASE DOMAIN-CONTAINING PROTEIN"/>
    <property type="match status" value="1"/>
</dbReference>
<evidence type="ECO:0000259" key="1">
    <source>
        <dbReference type="PROSITE" id="PS51186"/>
    </source>
</evidence>
<dbReference type="PROSITE" id="PS51186">
    <property type="entry name" value="GNAT"/>
    <property type="match status" value="1"/>
</dbReference>
<dbReference type="Gene3D" id="3.40.630.30">
    <property type="match status" value="1"/>
</dbReference>
<dbReference type="EMBL" id="JAXBLV010000185">
    <property type="protein sequence ID" value="MDY3560869.1"/>
    <property type="molecule type" value="Genomic_DNA"/>
</dbReference>
<organism evidence="2 3">
    <name type="scientific">Gemmata algarum</name>
    <dbReference type="NCBI Taxonomy" id="2975278"/>
    <lineage>
        <taxon>Bacteria</taxon>
        <taxon>Pseudomonadati</taxon>
        <taxon>Planctomycetota</taxon>
        <taxon>Planctomycetia</taxon>
        <taxon>Gemmatales</taxon>
        <taxon>Gemmataceae</taxon>
        <taxon>Gemmata</taxon>
    </lineage>
</organism>
<sequence length="192" mass="21419">MDEVLLETERLRLRQFADTDADAARLFELDSDPEVMRYIGPFARGSVAEYRELIRVWLPFYEHPPGGVWAVEARATGDFFGWVFVRPAPFHRMASAIGWARDTELELGYRFRRAAWGHGYATECAGPLVRAALANPAATAVVAVALVTNRASTRVMEKVGLRYERQVELSGYADPGAVYVLPRAESGSARIQ</sequence>
<dbReference type="InterPro" id="IPR000182">
    <property type="entry name" value="GNAT_dom"/>
</dbReference>